<proteinExistence type="predicted"/>
<organism evidence="1">
    <name type="scientific">virus sp. ctML55</name>
    <dbReference type="NCBI Taxonomy" id="2827627"/>
    <lineage>
        <taxon>Viruses</taxon>
    </lineage>
</organism>
<reference evidence="1" key="1">
    <citation type="journal article" date="2021" name="Proc. Natl. Acad. Sci. U.S.A.">
        <title>A Catalog of Tens of Thousands of Viruses from Human Metagenomes Reveals Hidden Associations with Chronic Diseases.</title>
        <authorList>
            <person name="Tisza M.J."/>
            <person name="Buck C.B."/>
        </authorList>
    </citation>
    <scope>NUCLEOTIDE SEQUENCE</scope>
    <source>
        <strain evidence="1">CtML55</strain>
    </source>
</reference>
<protein>
    <submittedName>
        <fullName evidence="1">Uncharacterized protein</fullName>
    </submittedName>
</protein>
<dbReference type="EMBL" id="BK059105">
    <property type="protein sequence ID" value="DAE31156.1"/>
    <property type="molecule type" value="Genomic_DNA"/>
</dbReference>
<sequence length="47" mass="5375">MDMSLLPTNLGVKWPERVQKWLAYKKGGIMWIDSSQEGRNDGQQAPN</sequence>
<evidence type="ECO:0000313" key="1">
    <source>
        <dbReference type="EMBL" id="DAE31156.1"/>
    </source>
</evidence>
<accession>A0A8S5RJJ9</accession>
<name>A0A8S5RJJ9_9VIRU</name>